<organism evidence="2 3">
    <name type="scientific">Actinophytocola oryzae</name>
    <dbReference type="NCBI Taxonomy" id="502181"/>
    <lineage>
        <taxon>Bacteria</taxon>
        <taxon>Bacillati</taxon>
        <taxon>Actinomycetota</taxon>
        <taxon>Actinomycetes</taxon>
        <taxon>Pseudonocardiales</taxon>
        <taxon>Pseudonocardiaceae</taxon>
    </lineage>
</organism>
<evidence type="ECO:0000313" key="2">
    <source>
        <dbReference type="EMBL" id="TDV40106.1"/>
    </source>
</evidence>
<comment type="caution">
    <text evidence="2">The sequence shown here is derived from an EMBL/GenBank/DDBJ whole genome shotgun (WGS) entry which is preliminary data.</text>
</comment>
<dbReference type="EMBL" id="SOCP01000024">
    <property type="protein sequence ID" value="TDV40106.1"/>
    <property type="molecule type" value="Genomic_DNA"/>
</dbReference>
<reference evidence="2 3" key="1">
    <citation type="submission" date="2019-03" db="EMBL/GenBank/DDBJ databases">
        <title>Genomic Encyclopedia of Archaeal and Bacterial Type Strains, Phase II (KMG-II): from individual species to whole genera.</title>
        <authorList>
            <person name="Goeker M."/>
        </authorList>
    </citation>
    <scope>NUCLEOTIDE SEQUENCE [LARGE SCALE GENOMIC DNA]</scope>
    <source>
        <strain evidence="2 3">DSM 45499</strain>
    </source>
</reference>
<protein>
    <submittedName>
        <fullName evidence="2">Uncharacterized protein</fullName>
    </submittedName>
</protein>
<evidence type="ECO:0000313" key="3">
    <source>
        <dbReference type="Proteomes" id="UP000294927"/>
    </source>
</evidence>
<dbReference type="AlphaFoldDB" id="A0A4R7UYF1"/>
<accession>A0A4R7UYF1</accession>
<feature type="compositionally biased region" description="Polar residues" evidence="1">
    <location>
        <begin position="18"/>
        <end position="29"/>
    </location>
</feature>
<gene>
    <name evidence="2" type="ORF">CLV71_124125</name>
</gene>
<proteinExistence type="predicted"/>
<dbReference type="Proteomes" id="UP000294927">
    <property type="component" value="Unassembled WGS sequence"/>
</dbReference>
<evidence type="ECO:0000256" key="1">
    <source>
        <dbReference type="SAM" id="MobiDB-lite"/>
    </source>
</evidence>
<feature type="compositionally biased region" description="Basic residues" evidence="1">
    <location>
        <begin position="1"/>
        <end position="11"/>
    </location>
</feature>
<feature type="region of interest" description="Disordered" evidence="1">
    <location>
        <begin position="1"/>
        <end position="33"/>
    </location>
</feature>
<dbReference type="RefSeq" id="WP_133908546.1">
    <property type="nucleotide sequence ID" value="NZ_SOCP01000024.1"/>
</dbReference>
<sequence length="91" mass="10241">MSTRDRRRPAHTGRLPLNPTTPQHDQQAPTYGARVTDDRAEFEARRAAAMPARHAQRLRNLAASPDARQRLADTPVFAPLFLEPQDGDRSE</sequence>
<keyword evidence="3" id="KW-1185">Reference proteome</keyword>
<name>A0A4R7UYF1_9PSEU</name>